<evidence type="ECO:0000256" key="4">
    <source>
        <dbReference type="ARBA" id="ARBA00014046"/>
    </source>
</evidence>
<keyword evidence="8" id="KW-0157">Chromophore</keyword>
<dbReference type="PANTHER" id="PTHR10211:SF0">
    <property type="entry name" value="DEOXYRIBODIPYRIMIDINE PHOTO-LYASE"/>
    <property type="match status" value="1"/>
</dbReference>
<dbReference type="InterPro" id="IPR006050">
    <property type="entry name" value="DNA_photolyase_N"/>
</dbReference>
<evidence type="ECO:0000259" key="15">
    <source>
        <dbReference type="PROSITE" id="PS51645"/>
    </source>
</evidence>
<evidence type="ECO:0000313" key="17">
    <source>
        <dbReference type="Proteomes" id="UP000075578"/>
    </source>
</evidence>
<keyword evidence="9" id="KW-0238">DNA-binding</keyword>
<comment type="cofactor">
    <cofactor evidence="14">
        <name>coenzyme F420-(gamma-Glu)n</name>
        <dbReference type="ChEBI" id="CHEBI:133980"/>
    </cofactor>
</comment>
<organism evidence="16 17">
    <name type="scientific">Candidatus Methanofastidiosum methylothiophilum</name>
    <dbReference type="NCBI Taxonomy" id="1705564"/>
    <lineage>
        <taxon>Archaea</taxon>
        <taxon>Methanobacteriati</taxon>
        <taxon>Methanobacteriota</taxon>
        <taxon>Stenosarchaea group</taxon>
        <taxon>Candidatus Methanofastidiosia</taxon>
        <taxon>Candidatus Methanofastidiosales</taxon>
        <taxon>Candidatus Methanofastidiosaceae</taxon>
        <taxon>Candidatus Methanofastidiosum</taxon>
    </lineage>
</organism>
<evidence type="ECO:0000256" key="6">
    <source>
        <dbReference type="ARBA" id="ARBA00022763"/>
    </source>
</evidence>
<evidence type="ECO:0000256" key="8">
    <source>
        <dbReference type="ARBA" id="ARBA00022991"/>
    </source>
</evidence>
<dbReference type="Gene3D" id="1.10.579.10">
    <property type="entry name" value="DNA Cyclobutane Dipyrimidine Photolyase, subunit A, domain 3"/>
    <property type="match status" value="1"/>
</dbReference>
<dbReference type="SUPFAM" id="SSF52425">
    <property type="entry name" value="Cryptochrome/photolyase, N-terminal domain"/>
    <property type="match status" value="1"/>
</dbReference>
<dbReference type="SUPFAM" id="SSF48173">
    <property type="entry name" value="Cryptochrome/photolyase FAD-binding domain"/>
    <property type="match status" value="1"/>
</dbReference>
<evidence type="ECO:0000256" key="14">
    <source>
        <dbReference type="ARBA" id="ARBA00053026"/>
    </source>
</evidence>
<evidence type="ECO:0000256" key="10">
    <source>
        <dbReference type="ARBA" id="ARBA00023204"/>
    </source>
</evidence>
<keyword evidence="10" id="KW-0234">DNA repair</keyword>
<dbReference type="PATRIC" id="fig|1705564.3.peg.892"/>
<dbReference type="InterPro" id="IPR036134">
    <property type="entry name" value="Crypto/Photolyase_FAD-like_sf"/>
</dbReference>
<gene>
    <name evidence="16" type="primary">phr</name>
    <name evidence="16" type="ORF">AMQ74_00865</name>
</gene>
<feature type="domain" description="Photolyase/cryptochrome alpha/beta" evidence="15">
    <location>
        <begin position="19"/>
        <end position="147"/>
    </location>
</feature>
<dbReference type="EMBL" id="LNGD01000041">
    <property type="protein sequence ID" value="KYC52100.1"/>
    <property type="molecule type" value="Genomic_DNA"/>
</dbReference>
<keyword evidence="5" id="KW-0285">Flavoprotein</keyword>
<evidence type="ECO:0000256" key="5">
    <source>
        <dbReference type="ARBA" id="ARBA00022630"/>
    </source>
</evidence>
<dbReference type="Proteomes" id="UP000075578">
    <property type="component" value="Unassembled WGS sequence"/>
</dbReference>
<dbReference type="AlphaFoldDB" id="A0A150J4F2"/>
<evidence type="ECO:0000256" key="3">
    <source>
        <dbReference type="ARBA" id="ARBA00013149"/>
    </source>
</evidence>
<dbReference type="FunFam" id="1.10.579.10:FF:000002">
    <property type="entry name" value="Deoxyribodipyrimidine photolyase"/>
    <property type="match status" value="1"/>
</dbReference>
<proteinExistence type="inferred from homology"/>
<evidence type="ECO:0000256" key="12">
    <source>
        <dbReference type="ARBA" id="ARBA00031671"/>
    </source>
</evidence>
<evidence type="ECO:0000256" key="11">
    <source>
        <dbReference type="ARBA" id="ARBA00023239"/>
    </source>
</evidence>
<sequence>MIQNERIRVLNNKPQKNGDYVLYWMQSSQRTNFNHALEYSIIKANSLNKPVLVFFGLNEKFPNGNLRNFSFMLEGLHEVQKSLEERKIKFILLKTSPEVGATQLSNNASIVVTDKGYLRNERSWRNYVAINIDCPLIEIESNTVVPIEEVSKKEEYSAATIRPKINKLLNVYLLPLKQNIPIKSSLSLPYDTLNLDNMEELIKSLKIDTTVPSSPHLFGGTSEAMSNLETFIKKKLDRYDELRNNPSLDYLSNMGPYLHFGQISPIFIALKILEIDSPGKGPYLEELIVRRELSMNYTYYNPKYDSFEGLPEWCKRTLEIHEKDTRDYTYSKKDFEMAKTHDPYWNAAQNEMVYYGKMHGYMRMYWGKKIIEWTKSPKEAYEILLYLNDKYELDGRDANGYTGVAWCFGKHDRPWSERKIFGNIRYMNDKGLKRKFDPDAYAKKINDYVSKI</sequence>
<keyword evidence="7" id="KW-0274">FAD</keyword>
<reference evidence="16 17" key="1">
    <citation type="journal article" date="2016" name="ISME J.">
        <title>Chasing the elusive Euryarchaeota class WSA2: genomes reveal a uniquely fastidious methyl-reducing methanogen.</title>
        <authorList>
            <person name="Nobu M.K."/>
            <person name="Narihiro T."/>
            <person name="Kuroda K."/>
            <person name="Mei R."/>
            <person name="Liu W.T."/>
        </authorList>
    </citation>
    <scope>NUCLEOTIDE SEQUENCE [LARGE SCALE GENOMIC DNA]</scope>
    <source>
        <strain evidence="16">U1lsi0528_Bin089</strain>
    </source>
</reference>
<evidence type="ECO:0000256" key="7">
    <source>
        <dbReference type="ARBA" id="ARBA00022827"/>
    </source>
</evidence>
<comment type="similarity">
    <text evidence="2">Belongs to the DNA photolyase class-2 family.</text>
</comment>
<evidence type="ECO:0000256" key="9">
    <source>
        <dbReference type="ARBA" id="ARBA00023125"/>
    </source>
</evidence>
<dbReference type="GO" id="GO:0003904">
    <property type="term" value="F:deoxyribodipyrimidine photo-lyase activity"/>
    <property type="evidence" value="ECO:0007669"/>
    <property type="project" value="UniProtKB-EC"/>
</dbReference>
<dbReference type="InterPro" id="IPR014729">
    <property type="entry name" value="Rossmann-like_a/b/a_fold"/>
</dbReference>
<evidence type="ECO:0000256" key="1">
    <source>
        <dbReference type="ARBA" id="ARBA00001974"/>
    </source>
</evidence>
<keyword evidence="6" id="KW-0227">DNA damage</keyword>
<evidence type="ECO:0000256" key="2">
    <source>
        <dbReference type="ARBA" id="ARBA00006409"/>
    </source>
</evidence>
<name>A0A150J4F2_9EURY</name>
<dbReference type="PROSITE" id="PS51645">
    <property type="entry name" value="PHR_CRY_ALPHA_BETA"/>
    <property type="match status" value="1"/>
</dbReference>
<comment type="catalytic activity">
    <reaction evidence="13">
        <text>cyclobutadipyrimidine (in DNA) = 2 pyrimidine residues (in DNA).</text>
        <dbReference type="EC" id="4.1.99.3"/>
    </reaction>
</comment>
<comment type="caution">
    <text evidence="16">The sequence shown here is derived from an EMBL/GenBank/DDBJ whole genome shotgun (WGS) entry which is preliminary data.</text>
</comment>
<dbReference type="GO" id="GO:0000719">
    <property type="term" value="P:photoreactive repair"/>
    <property type="evidence" value="ECO:0007669"/>
    <property type="project" value="TreeGrafter"/>
</dbReference>
<keyword evidence="11 16" id="KW-0456">Lyase</keyword>
<dbReference type="GO" id="GO:0003677">
    <property type="term" value="F:DNA binding"/>
    <property type="evidence" value="ECO:0007669"/>
    <property type="project" value="UniProtKB-KW"/>
</dbReference>
<evidence type="ECO:0000256" key="13">
    <source>
        <dbReference type="ARBA" id="ARBA00033999"/>
    </source>
</evidence>
<dbReference type="InterPro" id="IPR036155">
    <property type="entry name" value="Crypto/Photolyase_N_sf"/>
</dbReference>
<dbReference type="Gene3D" id="3.40.50.620">
    <property type="entry name" value="HUPs"/>
    <property type="match status" value="1"/>
</dbReference>
<comment type="cofactor">
    <cofactor evidence="1">
        <name>FAD</name>
        <dbReference type="ChEBI" id="CHEBI:57692"/>
    </cofactor>
</comment>
<dbReference type="EC" id="4.1.99.3" evidence="3"/>
<dbReference type="PANTHER" id="PTHR10211">
    <property type="entry name" value="DEOXYRIBODIPYRIMIDINE PHOTOLYASE"/>
    <property type="match status" value="1"/>
</dbReference>
<evidence type="ECO:0000313" key="16">
    <source>
        <dbReference type="EMBL" id="KYC52100.1"/>
    </source>
</evidence>
<accession>A0A150J4F2</accession>
<protein>
    <recommendedName>
        <fullName evidence="4">Deoxyribodipyrimidine photo-lyase</fullName>
        <ecNumber evidence="3">4.1.99.3</ecNumber>
    </recommendedName>
    <alternativeName>
        <fullName evidence="12">DNA photolyase</fullName>
    </alternativeName>
</protein>
<dbReference type="Gene3D" id="1.25.40.80">
    <property type="match status" value="1"/>
</dbReference>
<dbReference type="InterPro" id="IPR052219">
    <property type="entry name" value="Photolyase_Class-2"/>
</dbReference>
<dbReference type="Pfam" id="PF00875">
    <property type="entry name" value="DNA_photolyase"/>
    <property type="match status" value="1"/>
</dbReference>